<sequence>MGTPLYISGICEVIVHLINVRQNLSLGEMSLNNTLIYGMNWFWSFAVHLSLSYYTDIGNYQIFSFNTNFGDIIRSYPKLPSNVIGTINGIQVILNLKPYSIPKCVRHTQVPFTLNEKFEDDFNPLYRQDIIELVNFASLTLYLVHHLLYS</sequence>
<name>A0A0C2JXD3_THEKT</name>
<dbReference type="Proteomes" id="UP000031668">
    <property type="component" value="Unassembled WGS sequence"/>
</dbReference>
<gene>
    <name evidence="1" type="ORF">RF11_13999</name>
</gene>
<keyword evidence="2" id="KW-1185">Reference proteome</keyword>
<protein>
    <submittedName>
        <fullName evidence="1">Uncharacterized protein</fullName>
    </submittedName>
</protein>
<accession>A0A0C2JXD3</accession>
<dbReference type="AlphaFoldDB" id="A0A0C2JXD3"/>
<proteinExistence type="predicted"/>
<evidence type="ECO:0000313" key="1">
    <source>
        <dbReference type="EMBL" id="KII74123.1"/>
    </source>
</evidence>
<comment type="caution">
    <text evidence="1">The sequence shown here is derived from an EMBL/GenBank/DDBJ whole genome shotgun (WGS) entry which is preliminary data.</text>
</comment>
<evidence type="ECO:0000313" key="2">
    <source>
        <dbReference type="Proteomes" id="UP000031668"/>
    </source>
</evidence>
<organism evidence="1 2">
    <name type="scientific">Thelohanellus kitauei</name>
    <name type="common">Myxosporean</name>
    <dbReference type="NCBI Taxonomy" id="669202"/>
    <lineage>
        <taxon>Eukaryota</taxon>
        <taxon>Metazoa</taxon>
        <taxon>Cnidaria</taxon>
        <taxon>Myxozoa</taxon>
        <taxon>Myxosporea</taxon>
        <taxon>Bivalvulida</taxon>
        <taxon>Platysporina</taxon>
        <taxon>Myxobolidae</taxon>
        <taxon>Thelohanellus</taxon>
    </lineage>
</organism>
<reference evidence="1 2" key="1">
    <citation type="journal article" date="2014" name="Genome Biol. Evol.">
        <title>The genome of the myxosporean Thelohanellus kitauei shows adaptations to nutrient acquisition within its fish host.</title>
        <authorList>
            <person name="Yang Y."/>
            <person name="Xiong J."/>
            <person name="Zhou Z."/>
            <person name="Huo F."/>
            <person name="Miao W."/>
            <person name="Ran C."/>
            <person name="Liu Y."/>
            <person name="Zhang J."/>
            <person name="Feng J."/>
            <person name="Wang M."/>
            <person name="Wang M."/>
            <person name="Wang L."/>
            <person name="Yao B."/>
        </authorList>
    </citation>
    <scope>NUCLEOTIDE SEQUENCE [LARGE SCALE GENOMIC DNA]</scope>
    <source>
        <strain evidence="1">Wuqing</strain>
    </source>
</reference>
<dbReference type="EMBL" id="JWZT01000537">
    <property type="protein sequence ID" value="KII74123.1"/>
    <property type="molecule type" value="Genomic_DNA"/>
</dbReference>